<name>A0A6B2J6I3_KLEPN</name>
<dbReference type="AlphaFoldDB" id="A0A6B2J6I3"/>
<sequence length="138" mass="15784">MKIDQEYLKGLLIAFEDSNEPHTSITRLLALGFDHRTNEFRFHIRLLHDRGLIGRVDGEYGIGYFSPGSDDQDDEGFFDEVPLRLTASGHDFLEAIRNKEVWATLKSGFKDASIGTLVTVSKELFNRALNKQLDKYFD</sequence>
<dbReference type="EMBL" id="VLSS01000014">
    <property type="protein sequence ID" value="NDR84837.1"/>
    <property type="molecule type" value="Genomic_DNA"/>
</dbReference>
<protein>
    <submittedName>
        <fullName evidence="1">DUF2513 domain-containing protein</fullName>
    </submittedName>
</protein>
<dbReference type="Pfam" id="PF10711">
    <property type="entry name" value="DUF2513"/>
    <property type="match status" value="1"/>
</dbReference>
<reference evidence="1" key="1">
    <citation type="journal article" date="2020" name="Int. J. Nanomedicine">
        <title>Consequences Of Long-Term Bacteria's Exposure To Silver Nanoformulations With Different PhysicoChemical Properties.</title>
        <authorList>
            <person name="Kedziora A."/>
            <person name="Wernecki M."/>
            <person name="Korzekwa K."/>
            <person name="Speruda M."/>
            <person name="Gerasymchuk Y."/>
            <person name="Lukowiak A."/>
            <person name="Bugla-Ploskonska G."/>
        </authorList>
    </citation>
    <scope>NUCLEOTIDE SEQUENCE</scope>
    <source>
        <strain evidence="1">626 S7</strain>
    </source>
</reference>
<gene>
    <name evidence="1" type="ORF">FPI86_10675</name>
</gene>
<evidence type="ECO:0000313" key="1">
    <source>
        <dbReference type="EMBL" id="NDR84837.1"/>
    </source>
</evidence>
<proteinExistence type="predicted"/>
<dbReference type="RefSeq" id="WP_117049312.1">
    <property type="nucleotide sequence ID" value="NZ_BIIN01000014.1"/>
</dbReference>
<comment type="caution">
    <text evidence="1">The sequence shown here is derived from an EMBL/GenBank/DDBJ whole genome shotgun (WGS) entry which is preliminary data.</text>
</comment>
<organism evidence="1">
    <name type="scientific">Klebsiella pneumoniae</name>
    <dbReference type="NCBI Taxonomy" id="573"/>
    <lineage>
        <taxon>Bacteria</taxon>
        <taxon>Pseudomonadati</taxon>
        <taxon>Pseudomonadota</taxon>
        <taxon>Gammaproteobacteria</taxon>
        <taxon>Enterobacterales</taxon>
        <taxon>Enterobacteriaceae</taxon>
        <taxon>Klebsiella/Raoultella group</taxon>
        <taxon>Klebsiella</taxon>
        <taxon>Klebsiella pneumoniae complex</taxon>
    </lineage>
</organism>
<dbReference type="InterPro" id="IPR019650">
    <property type="entry name" value="DUF2513"/>
</dbReference>
<accession>A0A6B2J6I3</accession>